<dbReference type="PROSITE" id="PS50923">
    <property type="entry name" value="SUSHI"/>
    <property type="match status" value="1"/>
</dbReference>
<dbReference type="KEGG" id="lgi:LOTGIDRAFT_230473"/>
<evidence type="ECO:0008006" key="7">
    <source>
        <dbReference type="Google" id="ProtNLM"/>
    </source>
</evidence>
<dbReference type="SMART" id="SM00032">
    <property type="entry name" value="CCP"/>
    <property type="match status" value="2"/>
</dbReference>
<evidence type="ECO:0000256" key="1">
    <source>
        <dbReference type="ARBA" id="ARBA00023157"/>
    </source>
</evidence>
<comment type="caution">
    <text evidence="2">Lacks conserved residue(s) required for the propagation of feature annotation.</text>
</comment>
<dbReference type="InterPro" id="IPR000436">
    <property type="entry name" value="Sushi_SCR_CCP_dom"/>
</dbReference>
<evidence type="ECO:0000259" key="3">
    <source>
        <dbReference type="PROSITE" id="PS50923"/>
    </source>
</evidence>
<dbReference type="PROSITE" id="PS50948">
    <property type="entry name" value="PAN"/>
    <property type="match status" value="1"/>
</dbReference>
<gene>
    <name evidence="5" type="ORF">LOTGIDRAFT_230473</name>
</gene>
<dbReference type="InterPro" id="IPR035976">
    <property type="entry name" value="Sushi/SCR/CCP_sf"/>
</dbReference>
<feature type="domain" description="Apple" evidence="4">
    <location>
        <begin position="258"/>
        <end position="329"/>
    </location>
</feature>
<protein>
    <recommendedName>
        <fullName evidence="7">Sushi domain-containing protein</fullName>
    </recommendedName>
</protein>
<dbReference type="Proteomes" id="UP000030746">
    <property type="component" value="Unassembled WGS sequence"/>
</dbReference>
<evidence type="ECO:0000313" key="6">
    <source>
        <dbReference type="Proteomes" id="UP000030746"/>
    </source>
</evidence>
<dbReference type="GeneID" id="20248301"/>
<organism evidence="5 6">
    <name type="scientific">Lottia gigantea</name>
    <name type="common">Giant owl limpet</name>
    <dbReference type="NCBI Taxonomy" id="225164"/>
    <lineage>
        <taxon>Eukaryota</taxon>
        <taxon>Metazoa</taxon>
        <taxon>Spiralia</taxon>
        <taxon>Lophotrochozoa</taxon>
        <taxon>Mollusca</taxon>
        <taxon>Gastropoda</taxon>
        <taxon>Patellogastropoda</taxon>
        <taxon>Lottioidea</taxon>
        <taxon>Lottiidae</taxon>
        <taxon>Lottia</taxon>
    </lineage>
</organism>
<sequence length="329" mass="36284">MFPNEKEQKTYILDKQMTSYRNDDISEMYMYQSFIKLLILGIFCKDVSCNCVNQRPDAECDALAAQGMCLLNPAFTNCQCSKSCYAPLYCSIHGNLDRYCDCISTAPHCDTSPSIVSSCPTTCQYRAATTCPTPAVNHVVFSAAPPYKYGDIINMTCAHGFNKVGGSAGTRFCNVGGWWYNSPIDGEAPICQERVVYRCTHIVQIPYAVPSVPIAEPGTVVTYICQEKSVKLGGGSGTHICNEAGFLSEPSYDTRPFCRATEVKYKKNSAYTIHEQSLQKLTARSSLECSLACLYNYYCIGYSFNAGVCSLNNNGNGYPQITTIYSKLL</sequence>
<feature type="domain" description="Sushi" evidence="3">
    <location>
        <begin position="129"/>
        <end position="193"/>
    </location>
</feature>
<dbReference type="SUPFAM" id="SSF57535">
    <property type="entry name" value="Complement control module/SCR domain"/>
    <property type="match status" value="2"/>
</dbReference>
<dbReference type="EMBL" id="KB200129">
    <property type="protein sequence ID" value="ESP03033.1"/>
    <property type="molecule type" value="Genomic_DNA"/>
</dbReference>
<keyword evidence="6" id="KW-1185">Reference proteome</keyword>
<dbReference type="HOGENOM" id="CLU_877958_0_0_1"/>
<dbReference type="OMA" id="DCACLAF"/>
<dbReference type="CTD" id="20248301"/>
<dbReference type="AlphaFoldDB" id="V4AZ89"/>
<dbReference type="RefSeq" id="XP_009046503.1">
    <property type="nucleotide sequence ID" value="XM_009048255.1"/>
</dbReference>
<evidence type="ECO:0000313" key="5">
    <source>
        <dbReference type="EMBL" id="ESP03033.1"/>
    </source>
</evidence>
<dbReference type="InterPro" id="IPR003609">
    <property type="entry name" value="Pan_app"/>
</dbReference>
<dbReference type="Gene3D" id="2.10.70.10">
    <property type="entry name" value="Complement Module, domain 1"/>
    <property type="match status" value="1"/>
</dbReference>
<evidence type="ECO:0000259" key="4">
    <source>
        <dbReference type="PROSITE" id="PS50948"/>
    </source>
</evidence>
<name>V4AZ89_LOTGI</name>
<evidence type="ECO:0000256" key="2">
    <source>
        <dbReference type="PROSITE-ProRule" id="PRU00302"/>
    </source>
</evidence>
<keyword evidence="1" id="KW-1015">Disulfide bond</keyword>
<keyword evidence="2" id="KW-0768">Sushi</keyword>
<proteinExistence type="predicted"/>
<accession>V4AZ89</accession>
<reference evidence="5 6" key="1">
    <citation type="journal article" date="2013" name="Nature">
        <title>Insights into bilaterian evolution from three spiralian genomes.</title>
        <authorList>
            <person name="Simakov O."/>
            <person name="Marletaz F."/>
            <person name="Cho S.J."/>
            <person name="Edsinger-Gonzales E."/>
            <person name="Havlak P."/>
            <person name="Hellsten U."/>
            <person name="Kuo D.H."/>
            <person name="Larsson T."/>
            <person name="Lv J."/>
            <person name="Arendt D."/>
            <person name="Savage R."/>
            <person name="Osoegawa K."/>
            <person name="de Jong P."/>
            <person name="Grimwood J."/>
            <person name="Chapman J.A."/>
            <person name="Shapiro H."/>
            <person name="Aerts A."/>
            <person name="Otillar R.P."/>
            <person name="Terry A.Y."/>
            <person name="Boore J.L."/>
            <person name="Grigoriev I.V."/>
            <person name="Lindberg D.R."/>
            <person name="Seaver E.C."/>
            <person name="Weisblat D.A."/>
            <person name="Putnam N.H."/>
            <person name="Rokhsar D.S."/>
        </authorList>
    </citation>
    <scope>NUCLEOTIDE SEQUENCE [LARGE SCALE GENOMIC DNA]</scope>
</reference>